<dbReference type="RefSeq" id="WP_275473954.1">
    <property type="nucleotide sequence ID" value="NZ_CP162940.1"/>
</dbReference>
<sequence length="79" mass="8681">MMNQWHIGSIRLGTISGSSSASFGNNVRFGQEDLRKVSDGFGSLHGEKNEFSDNVQITFDRDVIDSGTTRRVDKSNADS</sequence>
<comment type="caution">
    <text evidence="1">The sequence shown here is derived from an EMBL/GenBank/DDBJ whole genome shotgun (WGS) entry which is preliminary data.</text>
</comment>
<evidence type="ECO:0000313" key="2">
    <source>
        <dbReference type="Proteomes" id="UP001579974"/>
    </source>
</evidence>
<protein>
    <submittedName>
        <fullName evidence="1">Uncharacterized protein</fullName>
    </submittedName>
</protein>
<proteinExistence type="predicted"/>
<reference evidence="1 2" key="1">
    <citation type="journal article" date="2024" name="Int. J. Mol. Sci.">
        <title>Exploration of Alicyclobacillus spp. Genome in Search of Antibiotic Resistance.</title>
        <authorList>
            <person name="Bucka-Kolendo J."/>
            <person name="Kiousi D.E."/>
            <person name="Dekowska A."/>
            <person name="Mikolajczuk-Szczyrba A."/>
            <person name="Karadedos D.M."/>
            <person name="Michael P."/>
            <person name="Galanis A."/>
            <person name="Sokolowska B."/>
        </authorList>
    </citation>
    <scope>NUCLEOTIDE SEQUENCE [LARGE SCALE GENOMIC DNA]</scope>
    <source>
        <strain evidence="1 2">KKP 3000</strain>
    </source>
</reference>
<name>A0ABV5AGV2_9BACL</name>
<dbReference type="Proteomes" id="UP001579974">
    <property type="component" value="Unassembled WGS sequence"/>
</dbReference>
<organism evidence="1 2">
    <name type="scientific">Alicyclobacillus fastidiosus</name>
    <dbReference type="NCBI Taxonomy" id="392011"/>
    <lineage>
        <taxon>Bacteria</taxon>
        <taxon>Bacillati</taxon>
        <taxon>Bacillota</taxon>
        <taxon>Bacilli</taxon>
        <taxon>Bacillales</taxon>
        <taxon>Alicyclobacillaceae</taxon>
        <taxon>Alicyclobacillus</taxon>
    </lineage>
</organism>
<evidence type="ECO:0000313" key="1">
    <source>
        <dbReference type="EMBL" id="MFB5191341.1"/>
    </source>
</evidence>
<dbReference type="EMBL" id="JBDXSU010000010">
    <property type="protein sequence ID" value="MFB5191341.1"/>
    <property type="molecule type" value="Genomic_DNA"/>
</dbReference>
<gene>
    <name evidence="1" type="ORF">KKP3000_000112</name>
</gene>
<keyword evidence="2" id="KW-1185">Reference proteome</keyword>
<accession>A0ABV5AGV2</accession>